<name>A0A0F5MV68_9MYCO</name>
<dbReference type="RefSeq" id="WP_046190767.1">
    <property type="nucleotide sequence ID" value="NZ_JACKUJ010000049.1"/>
</dbReference>
<dbReference type="AlphaFoldDB" id="A0A0F5MV68"/>
<dbReference type="PANTHER" id="PTHR33639:SF2">
    <property type="entry name" value="DUF393 DOMAIN-CONTAINING PROTEIN"/>
    <property type="match status" value="1"/>
</dbReference>
<dbReference type="PANTHER" id="PTHR33639">
    <property type="entry name" value="THIOL-DISULFIDE OXIDOREDUCTASE DCC"/>
    <property type="match status" value="1"/>
</dbReference>
<dbReference type="Proteomes" id="UP000034416">
    <property type="component" value="Unassembled WGS sequence"/>
</dbReference>
<proteinExistence type="predicted"/>
<reference evidence="3" key="1">
    <citation type="submission" date="2015-04" db="EMBL/GenBank/DDBJ databases">
        <title>Genome sequence of Mycobacterium arupense GUC1.</title>
        <authorList>
            <person name="Greninger A.L."/>
            <person name="Cunningham G."/>
            <person name="Chiu C.Y."/>
            <person name="Miller S."/>
        </authorList>
    </citation>
    <scope>NUCLEOTIDE SEQUENCE [LARGE SCALE GENOMIC DNA]</scope>
    <source>
        <strain evidence="3">GUC1</strain>
    </source>
</reference>
<dbReference type="InterPro" id="IPR052927">
    <property type="entry name" value="DCC_oxidoreductase"/>
</dbReference>
<comment type="caution">
    <text evidence="1">The sequence shown here is derived from an EMBL/GenBank/DDBJ whole genome shotgun (WGS) entry which is preliminary data.</text>
</comment>
<sequence length="141" mass="15768">MPDDQATPVLLYDGVCGICNRSVQTILRFDRRGTLRFAALDSDFARAVIERHPGLQDLDSMVFVQNPGWPDERIDVRSAAALQVLSYLGGSFRLLLALRLIPAGLRDRLYDRFAAIRYRLGGRHDTCPLPAPGVRARFLDA</sequence>
<evidence type="ECO:0000313" key="1">
    <source>
        <dbReference type="EMBL" id="KKB97932.1"/>
    </source>
</evidence>
<dbReference type="OrthoDB" id="9813713at2"/>
<dbReference type="Pfam" id="PF04134">
    <property type="entry name" value="DCC1-like"/>
    <property type="match status" value="1"/>
</dbReference>
<dbReference type="EMBL" id="LASW01000097">
    <property type="protein sequence ID" value="KKB97932.1"/>
    <property type="molecule type" value="Genomic_DNA"/>
</dbReference>
<dbReference type="Proteomes" id="UP000192327">
    <property type="component" value="Unassembled WGS sequence"/>
</dbReference>
<dbReference type="EMBL" id="MVHH01000009">
    <property type="protein sequence ID" value="OQZ99940.1"/>
    <property type="molecule type" value="Genomic_DNA"/>
</dbReference>
<gene>
    <name evidence="2" type="ORF">BST15_06705</name>
    <name evidence="1" type="ORF">WR43_16955</name>
</gene>
<accession>A0A0F5MV68</accession>
<dbReference type="PATRIC" id="fig|342002.3.peg.1216"/>
<organism evidence="1 3">
    <name type="scientific">Mycolicibacter arupensis</name>
    <dbReference type="NCBI Taxonomy" id="342002"/>
    <lineage>
        <taxon>Bacteria</taxon>
        <taxon>Bacillati</taxon>
        <taxon>Actinomycetota</taxon>
        <taxon>Actinomycetes</taxon>
        <taxon>Mycobacteriales</taxon>
        <taxon>Mycobacteriaceae</taxon>
        <taxon>Mycolicibacter</taxon>
    </lineage>
</organism>
<dbReference type="STRING" id="342002.BST15_06705"/>
<evidence type="ECO:0000313" key="3">
    <source>
        <dbReference type="Proteomes" id="UP000034416"/>
    </source>
</evidence>
<keyword evidence="4" id="KW-1185">Reference proteome</keyword>
<reference evidence="1" key="2">
    <citation type="submission" date="2015-04" db="EMBL/GenBank/DDBJ databases">
        <title>Genome sequence of Mycobacterium arupense strain GUC1.</title>
        <authorList>
            <person name="Greninger A.L."/>
            <person name="Cunningham G."/>
            <person name="Chiu C.Y."/>
            <person name="Miller S."/>
        </authorList>
    </citation>
    <scope>NUCLEOTIDE SEQUENCE</scope>
    <source>
        <strain evidence="1">GUC1</strain>
    </source>
</reference>
<protein>
    <submittedName>
        <fullName evidence="1">Thiol-disulfide oxidoreductase</fullName>
    </submittedName>
</protein>
<evidence type="ECO:0000313" key="4">
    <source>
        <dbReference type="Proteomes" id="UP000192327"/>
    </source>
</evidence>
<reference evidence="2 4" key="3">
    <citation type="submission" date="2016-12" db="EMBL/GenBank/DDBJ databases">
        <title>The new phylogeny of genus Mycobacterium.</title>
        <authorList>
            <person name="Tortoli E."/>
            <person name="Trovato A."/>
            <person name="Cirillo D.M."/>
        </authorList>
    </citation>
    <scope>NUCLEOTIDE SEQUENCE [LARGE SCALE GENOMIC DNA]</scope>
    <source>
        <strain evidence="2 4">DSM 44942</strain>
    </source>
</reference>
<evidence type="ECO:0000313" key="2">
    <source>
        <dbReference type="EMBL" id="OQZ99940.1"/>
    </source>
</evidence>
<dbReference type="GO" id="GO:0015035">
    <property type="term" value="F:protein-disulfide reductase activity"/>
    <property type="evidence" value="ECO:0007669"/>
    <property type="project" value="InterPro"/>
</dbReference>
<dbReference type="InterPro" id="IPR007263">
    <property type="entry name" value="DCC1-like"/>
</dbReference>